<proteinExistence type="predicted"/>
<dbReference type="GO" id="GO:0042802">
    <property type="term" value="F:identical protein binding"/>
    <property type="evidence" value="ECO:0007669"/>
    <property type="project" value="TreeGrafter"/>
</dbReference>
<dbReference type="AlphaFoldDB" id="A0A9D9H9P7"/>
<dbReference type="InterPro" id="IPR032834">
    <property type="entry name" value="NatK-like_C"/>
</dbReference>
<dbReference type="Pfam" id="PF14501">
    <property type="entry name" value="HATPase_c_5"/>
    <property type="match status" value="1"/>
</dbReference>
<keyword evidence="1" id="KW-0472">Membrane</keyword>
<dbReference type="EMBL" id="JADIMP010000092">
    <property type="protein sequence ID" value="MBO8441903.1"/>
    <property type="molecule type" value="Genomic_DNA"/>
</dbReference>
<evidence type="ECO:0000256" key="1">
    <source>
        <dbReference type="SAM" id="Phobius"/>
    </source>
</evidence>
<sequence length="426" mass="49832">MIYALSIAFIFINSFILQIAIKKSNDFPYKYLLLNSMISILCMIIFPIPLSVGTLLDSIAFPVTLYALNKISKLKTLTLSGLLFFSLSITFVESFFLKLLLAYKFSVNNSILLSYLIIILINIFLIPIIKWFNSKIKIYDKIIFIISIVFFFVYPLIIILLEMYDFIEKNIYKDKIFIFDVIFMLILFLFLCIALFLICKLFLQKVQNDYQIKMQQELIKYTTLLEKNYEKLRFFKHDYANILLTLEVFIRENDMENLKKYYFSLAKNFNNFTKSIPKQINNLHFIKDKPLKSIIFDKLNNANSKNIVTSLVAKEDIEIDSHLLNLCRIVGILLDNAIESSSSCTENKFISIDFIKEDESLSILIKNSYKGNLNTNNLYKNGYTTKGKGHGQGLKEVRYIVNQHKNWDFNIYVDKKQVVVKLSLKE</sequence>
<name>A0A9D9H9P7_9LACO</name>
<comment type="caution">
    <text evidence="3">The sequence shown here is derived from an EMBL/GenBank/DDBJ whole genome shotgun (WGS) entry which is preliminary data.</text>
</comment>
<evidence type="ECO:0000259" key="2">
    <source>
        <dbReference type="Pfam" id="PF14501"/>
    </source>
</evidence>
<accession>A0A9D9H9P7</accession>
<keyword evidence="1" id="KW-1133">Transmembrane helix</keyword>
<dbReference type="PANTHER" id="PTHR40448:SF1">
    <property type="entry name" value="TWO-COMPONENT SENSOR HISTIDINE KINASE"/>
    <property type="match status" value="1"/>
</dbReference>
<feature type="transmembrane region" description="Helical" evidence="1">
    <location>
        <begin position="33"/>
        <end position="56"/>
    </location>
</feature>
<reference evidence="3" key="1">
    <citation type="submission" date="2020-10" db="EMBL/GenBank/DDBJ databases">
        <authorList>
            <person name="Gilroy R."/>
        </authorList>
    </citation>
    <scope>NUCLEOTIDE SEQUENCE</scope>
    <source>
        <strain evidence="3">C6-149</strain>
    </source>
</reference>
<gene>
    <name evidence="3" type="ORF">IAA89_05685</name>
</gene>
<feature type="transmembrane region" description="Helical" evidence="1">
    <location>
        <begin position="176"/>
        <end position="203"/>
    </location>
</feature>
<feature type="transmembrane region" description="Helical" evidence="1">
    <location>
        <begin position="5"/>
        <end position="21"/>
    </location>
</feature>
<protein>
    <submittedName>
        <fullName evidence="3">GHKL domain-containing protein</fullName>
    </submittedName>
</protein>
<feature type="transmembrane region" description="Helical" evidence="1">
    <location>
        <begin position="144"/>
        <end position="164"/>
    </location>
</feature>
<feature type="domain" description="Sensor histidine kinase NatK-like C-terminal" evidence="2">
    <location>
        <begin position="322"/>
        <end position="424"/>
    </location>
</feature>
<dbReference type="PANTHER" id="PTHR40448">
    <property type="entry name" value="TWO-COMPONENT SENSOR HISTIDINE KINASE"/>
    <property type="match status" value="1"/>
</dbReference>
<feature type="transmembrane region" description="Helical" evidence="1">
    <location>
        <begin position="77"/>
        <end position="100"/>
    </location>
</feature>
<feature type="transmembrane region" description="Helical" evidence="1">
    <location>
        <begin position="112"/>
        <end position="132"/>
    </location>
</feature>
<evidence type="ECO:0000313" key="3">
    <source>
        <dbReference type="EMBL" id="MBO8441903.1"/>
    </source>
</evidence>
<dbReference type="InterPro" id="IPR036890">
    <property type="entry name" value="HATPase_C_sf"/>
</dbReference>
<dbReference type="SUPFAM" id="SSF55874">
    <property type="entry name" value="ATPase domain of HSP90 chaperone/DNA topoisomerase II/histidine kinase"/>
    <property type="match status" value="1"/>
</dbReference>
<dbReference type="Gene3D" id="3.30.565.10">
    <property type="entry name" value="Histidine kinase-like ATPase, C-terminal domain"/>
    <property type="match status" value="1"/>
</dbReference>
<evidence type="ECO:0000313" key="4">
    <source>
        <dbReference type="Proteomes" id="UP000823614"/>
    </source>
</evidence>
<dbReference type="Proteomes" id="UP000823614">
    <property type="component" value="Unassembled WGS sequence"/>
</dbReference>
<keyword evidence="1" id="KW-0812">Transmembrane</keyword>
<reference evidence="3" key="2">
    <citation type="journal article" date="2021" name="PeerJ">
        <title>Extensive microbial diversity within the chicken gut microbiome revealed by metagenomics and culture.</title>
        <authorList>
            <person name="Gilroy R."/>
            <person name="Ravi A."/>
            <person name="Getino M."/>
            <person name="Pursley I."/>
            <person name="Horton D.L."/>
            <person name="Alikhan N.F."/>
            <person name="Baker D."/>
            <person name="Gharbi K."/>
            <person name="Hall N."/>
            <person name="Watson M."/>
            <person name="Adriaenssens E.M."/>
            <person name="Foster-Nyarko E."/>
            <person name="Jarju S."/>
            <person name="Secka A."/>
            <person name="Antonio M."/>
            <person name="Oren A."/>
            <person name="Chaudhuri R.R."/>
            <person name="La Ragione R."/>
            <person name="Hildebrand F."/>
            <person name="Pallen M.J."/>
        </authorList>
    </citation>
    <scope>NUCLEOTIDE SEQUENCE</scope>
    <source>
        <strain evidence="3">C6-149</strain>
    </source>
</reference>
<organism evidence="3 4">
    <name type="scientific">Candidatus Gallilactobacillus intestinavium</name>
    <dbReference type="NCBI Taxonomy" id="2840838"/>
    <lineage>
        <taxon>Bacteria</taxon>
        <taxon>Bacillati</taxon>
        <taxon>Bacillota</taxon>
        <taxon>Bacilli</taxon>
        <taxon>Lactobacillales</taxon>
        <taxon>Lactobacillaceae</taxon>
        <taxon>Lactobacillaceae incertae sedis</taxon>
        <taxon>Candidatus Gallilactobacillus</taxon>
    </lineage>
</organism>